<protein>
    <submittedName>
        <fullName evidence="5">Phage prohead protease, HK97 family</fullName>
    </submittedName>
</protein>
<gene>
    <name evidence="5" type="ORF">Cpap_1273</name>
</gene>
<feature type="domain" description="Prohead serine protease" evidence="4">
    <location>
        <begin position="12"/>
        <end position="169"/>
    </location>
</feature>
<keyword evidence="3" id="KW-0378">Hydrolase</keyword>
<accession>F1TFK2</accession>
<organism evidence="5 6">
    <name type="scientific">Ruminiclostridium papyrosolvens DSM 2782</name>
    <dbReference type="NCBI Taxonomy" id="588581"/>
    <lineage>
        <taxon>Bacteria</taxon>
        <taxon>Bacillati</taxon>
        <taxon>Bacillota</taxon>
        <taxon>Clostridia</taxon>
        <taxon>Eubacteriales</taxon>
        <taxon>Oscillospiraceae</taxon>
        <taxon>Ruminiclostridium</taxon>
    </lineage>
</organism>
<reference evidence="5" key="1">
    <citation type="submission" date="2009-07" db="EMBL/GenBank/DDBJ databases">
        <authorList>
            <consortium name="US DOE Joint Genome Institute (JGI-PGF)"/>
            <person name="Lucas S."/>
            <person name="Copeland A."/>
            <person name="Lapidus A."/>
            <person name="Glavina del Rio T."/>
            <person name="Tice H."/>
            <person name="Bruce D."/>
            <person name="Goodwin L."/>
            <person name="Pitluck S."/>
            <person name="Larimer F."/>
            <person name="Land M.L."/>
            <person name="Mouttaki H."/>
            <person name="He Z."/>
            <person name="Zhou J."/>
            <person name="Hemme C.L."/>
        </authorList>
    </citation>
    <scope>NUCLEOTIDE SEQUENCE [LARGE SCALE GENOMIC DNA]</scope>
    <source>
        <strain evidence="5">DSM 2782</strain>
    </source>
</reference>
<dbReference type="Pfam" id="PF04586">
    <property type="entry name" value="Peptidase_S78"/>
    <property type="match status" value="1"/>
</dbReference>
<dbReference type="RefSeq" id="WP_004620717.1">
    <property type="nucleotide sequence ID" value="NZ_ACXX02000011.1"/>
</dbReference>
<reference evidence="5" key="2">
    <citation type="submission" date="2011-01" db="EMBL/GenBank/DDBJ databases">
        <title>The Non-contiguous Finished genome of Clostridium papyrosolvens.</title>
        <authorList>
            <person name="Lucas S."/>
            <person name="Copeland A."/>
            <person name="Lapidus A."/>
            <person name="Cheng J.-F."/>
            <person name="Goodwin L."/>
            <person name="Pitluck S."/>
            <person name="Misra M."/>
            <person name="Chertkov O."/>
            <person name="Detter J.C."/>
            <person name="Han C."/>
            <person name="Tapia R."/>
            <person name="Land M."/>
            <person name="Hauser L."/>
            <person name="Kyrpides N."/>
            <person name="Ivanova N."/>
            <person name="Pagani I."/>
            <person name="Mouttaki H."/>
            <person name="He Z."/>
            <person name="Zhou J."/>
            <person name="Hemme C.L."/>
            <person name="Woyke T."/>
        </authorList>
    </citation>
    <scope>NUCLEOTIDE SEQUENCE [LARGE SCALE GENOMIC DNA]</scope>
    <source>
        <strain evidence="5">DSM 2782</strain>
    </source>
</reference>
<keyword evidence="6" id="KW-1185">Reference proteome</keyword>
<dbReference type="OrthoDB" id="64791at2"/>
<dbReference type="eggNOG" id="COG3740">
    <property type="taxonomic scope" value="Bacteria"/>
</dbReference>
<dbReference type="Proteomes" id="UP000003860">
    <property type="component" value="Unassembled WGS sequence"/>
</dbReference>
<dbReference type="GO" id="GO:0006508">
    <property type="term" value="P:proteolysis"/>
    <property type="evidence" value="ECO:0007669"/>
    <property type="project" value="UniProtKB-KW"/>
</dbReference>
<evidence type="ECO:0000256" key="3">
    <source>
        <dbReference type="ARBA" id="ARBA00022801"/>
    </source>
</evidence>
<dbReference type="InterPro" id="IPR006433">
    <property type="entry name" value="Prohead_protease"/>
</dbReference>
<keyword evidence="2 5" id="KW-0645">Protease</keyword>
<evidence type="ECO:0000313" key="6">
    <source>
        <dbReference type="Proteomes" id="UP000003860"/>
    </source>
</evidence>
<comment type="caution">
    <text evidence="5">The sequence shown here is derived from an EMBL/GenBank/DDBJ whole genome shotgun (WGS) entry which is preliminary data.</text>
</comment>
<dbReference type="InterPro" id="IPR054613">
    <property type="entry name" value="Peptidase_S78_dom"/>
</dbReference>
<evidence type="ECO:0000313" key="5">
    <source>
        <dbReference type="EMBL" id="EGD46734.1"/>
    </source>
</evidence>
<dbReference type="AlphaFoldDB" id="F1TFK2"/>
<evidence type="ECO:0000256" key="1">
    <source>
        <dbReference type="ARBA" id="ARBA00022612"/>
    </source>
</evidence>
<keyword evidence="1" id="KW-1188">Viral release from host cell</keyword>
<dbReference type="GO" id="GO:0008233">
    <property type="term" value="F:peptidase activity"/>
    <property type="evidence" value="ECO:0007669"/>
    <property type="project" value="UniProtKB-KW"/>
</dbReference>
<sequence>MLNKRHSYFKSELKTRAEGEDDKYIEGYFSVFEQETELWPRCFEKIARGAFDNSIKNNDIRCLFNHDSGFVLGRTASKTLELRVDSYGLWGRVKINPNDSQAMDVYARVERGDISGCSFGFEPKGEDYEENDDGLHWTVNEADTMEVSICTFPAYPQTEIQARKKDFKVSQKRSREQRKIDLKKKLEGIRC</sequence>
<name>F1TFK2_9FIRM</name>
<dbReference type="EMBL" id="ACXX02000011">
    <property type="protein sequence ID" value="EGD46734.1"/>
    <property type="molecule type" value="Genomic_DNA"/>
</dbReference>
<dbReference type="STRING" id="588581.Cpap_1273"/>
<dbReference type="NCBIfam" id="TIGR01543">
    <property type="entry name" value="proheadase_HK97"/>
    <property type="match status" value="1"/>
</dbReference>
<evidence type="ECO:0000256" key="2">
    <source>
        <dbReference type="ARBA" id="ARBA00022670"/>
    </source>
</evidence>
<proteinExistence type="predicted"/>
<evidence type="ECO:0000259" key="4">
    <source>
        <dbReference type="Pfam" id="PF04586"/>
    </source>
</evidence>